<evidence type="ECO:0000256" key="3">
    <source>
        <dbReference type="ARBA" id="ARBA00012438"/>
    </source>
</evidence>
<dbReference type="Gene3D" id="3.30.450.20">
    <property type="entry name" value="PAS domain"/>
    <property type="match status" value="2"/>
</dbReference>
<evidence type="ECO:0000256" key="9">
    <source>
        <dbReference type="SAM" id="Phobius"/>
    </source>
</evidence>
<evidence type="ECO:0000256" key="5">
    <source>
        <dbReference type="ARBA" id="ARBA00022679"/>
    </source>
</evidence>
<keyword evidence="7 11" id="KW-0418">Kinase</keyword>
<dbReference type="Gene3D" id="3.30.565.10">
    <property type="entry name" value="Histidine kinase-like ATPase, C-terminal domain"/>
    <property type="match status" value="1"/>
</dbReference>
<evidence type="ECO:0000313" key="11">
    <source>
        <dbReference type="EMBL" id="ABV95564.1"/>
    </source>
</evidence>
<evidence type="ECO:0000256" key="4">
    <source>
        <dbReference type="ARBA" id="ARBA00022553"/>
    </source>
</evidence>
<dbReference type="PANTHER" id="PTHR41523:SF8">
    <property type="entry name" value="ETHYLENE RESPONSE SENSOR PROTEIN"/>
    <property type="match status" value="1"/>
</dbReference>
<evidence type="ECO:0000256" key="7">
    <source>
        <dbReference type="ARBA" id="ARBA00022777"/>
    </source>
</evidence>
<dbReference type="EC" id="2.7.13.3" evidence="3"/>
<evidence type="ECO:0000256" key="6">
    <source>
        <dbReference type="ARBA" id="ARBA00022741"/>
    </source>
</evidence>
<dbReference type="HOGENOM" id="CLU_024378_1_0_5"/>
<evidence type="ECO:0000256" key="8">
    <source>
        <dbReference type="ARBA" id="ARBA00022840"/>
    </source>
</evidence>
<feature type="domain" description="HAMP" evidence="10">
    <location>
        <begin position="307"/>
        <end position="361"/>
    </location>
</feature>
<sequence>MPETRARPEPVRLSLRSLPVRLIGLMTLALLPLGLISLYQTRSVIDRAEDLARGALIAEARQAVALERRVLIEAVGAARGLGVALLPLLDDPARCSAVLGEFIDQSNQIVFAGFLPPDGVMRCSSHGEEVDFSDFPGFAELMAAPGLSFEVNEQGAVSGQSVMIANVPIYAAGAFAGYVAISIPHAIVNDLLPSQPAERGLEIVVLNRAGEVISASEGLDGARALLPEALDTGVLRSDGSTTFRGRNQAGEVRVFATFTLLEDEVLVIGSWPVGAIGTAPAQGRMAVLFPLLMWAAGVLVAYFGLHRLVIRHVSALRDAMRRFALGERDVAALQLDAPSTEFAQAQRAFNRMVLILSEAEARREQDLQDKEVLLREVHHRVKNNLQMIASIMNMQSRTVTAPETKRVLQGLQRRVQGLAAIHRTLYTTTEMTCVDVAALADEMVSEVAALAGQGARAVTVRRDLTPLQLYPDQAVPLSMVLSEMLTNAFKYVGRPEDAAARIDVTLKAAPDGRVELAVENTRGTPLGEELDNDSTGIGTRLMRAFVMQLDGVEEVEDLPDSYRMVVRFRPAEFVPDAA</sequence>
<evidence type="ECO:0000256" key="2">
    <source>
        <dbReference type="ARBA" id="ARBA00004370"/>
    </source>
</evidence>
<dbReference type="PANTHER" id="PTHR41523">
    <property type="entry name" value="TWO-COMPONENT SYSTEM SENSOR PROTEIN"/>
    <property type="match status" value="1"/>
</dbReference>
<proteinExistence type="predicted"/>
<dbReference type="Proteomes" id="UP000006833">
    <property type="component" value="Plasmid pDSHI02"/>
</dbReference>
<feature type="transmembrane region" description="Helical" evidence="9">
    <location>
        <begin position="20"/>
        <end position="39"/>
    </location>
</feature>
<keyword evidence="9" id="KW-1133">Transmembrane helix</keyword>
<dbReference type="GO" id="GO:0007165">
    <property type="term" value="P:signal transduction"/>
    <property type="evidence" value="ECO:0007669"/>
    <property type="project" value="InterPro"/>
</dbReference>
<dbReference type="Pfam" id="PF07568">
    <property type="entry name" value="HisKA_2"/>
    <property type="match status" value="1"/>
</dbReference>
<evidence type="ECO:0000256" key="1">
    <source>
        <dbReference type="ARBA" id="ARBA00000085"/>
    </source>
</evidence>
<keyword evidence="8" id="KW-0067">ATP-binding</keyword>
<evidence type="ECO:0000259" key="10">
    <source>
        <dbReference type="PROSITE" id="PS50885"/>
    </source>
</evidence>
<name>A8LTJ7_DINSH</name>
<feature type="transmembrane region" description="Helical" evidence="9">
    <location>
        <begin position="286"/>
        <end position="305"/>
    </location>
</feature>
<keyword evidence="6" id="KW-0547">Nucleotide-binding</keyword>
<dbReference type="AlphaFoldDB" id="A8LTJ7"/>
<dbReference type="InterPro" id="IPR011495">
    <property type="entry name" value="Sig_transdc_His_kin_sub2_dim/P"/>
</dbReference>
<dbReference type="KEGG" id="dsh:Dshi_3834"/>
<dbReference type="PROSITE" id="PS50885">
    <property type="entry name" value="HAMP"/>
    <property type="match status" value="1"/>
</dbReference>
<dbReference type="SUPFAM" id="SSF55874">
    <property type="entry name" value="ATPase domain of HSP90 chaperone/DNA topoisomerase II/histidine kinase"/>
    <property type="match status" value="1"/>
</dbReference>
<dbReference type="GO" id="GO:0004673">
    <property type="term" value="F:protein histidine kinase activity"/>
    <property type="evidence" value="ECO:0007669"/>
    <property type="project" value="UniProtKB-EC"/>
</dbReference>
<geneLocation type="plasmid" evidence="11 12">
    <name>pDSHI02</name>
</geneLocation>
<dbReference type="InterPro" id="IPR003660">
    <property type="entry name" value="HAMP_dom"/>
</dbReference>
<keyword evidence="12" id="KW-1185">Reference proteome</keyword>
<organism evidence="11 12">
    <name type="scientific">Dinoroseobacter shibae (strain DSM 16493 / NCIMB 14021 / DFL 12)</name>
    <dbReference type="NCBI Taxonomy" id="398580"/>
    <lineage>
        <taxon>Bacteria</taxon>
        <taxon>Pseudomonadati</taxon>
        <taxon>Pseudomonadota</taxon>
        <taxon>Alphaproteobacteria</taxon>
        <taxon>Rhodobacterales</taxon>
        <taxon>Roseobacteraceae</taxon>
        <taxon>Dinoroseobacter</taxon>
    </lineage>
</organism>
<dbReference type="GO" id="GO:0005524">
    <property type="term" value="F:ATP binding"/>
    <property type="evidence" value="ECO:0007669"/>
    <property type="project" value="UniProtKB-KW"/>
</dbReference>
<gene>
    <name evidence="11" type="ordered locus">Dshi_3834</name>
</gene>
<accession>A8LTJ7</accession>
<evidence type="ECO:0000313" key="12">
    <source>
        <dbReference type="Proteomes" id="UP000006833"/>
    </source>
</evidence>
<dbReference type="GO" id="GO:0016020">
    <property type="term" value="C:membrane"/>
    <property type="evidence" value="ECO:0007669"/>
    <property type="project" value="UniProtKB-SubCell"/>
</dbReference>
<comment type="catalytic activity">
    <reaction evidence="1">
        <text>ATP + protein L-histidine = ADP + protein N-phospho-L-histidine.</text>
        <dbReference type="EC" id="2.7.13.3"/>
    </reaction>
</comment>
<comment type="subcellular location">
    <subcellularLocation>
        <location evidence="2">Membrane</location>
    </subcellularLocation>
</comment>
<reference evidence="12" key="1">
    <citation type="journal article" date="2010" name="ISME J.">
        <title>The complete genome sequence of the algal symbiont Dinoroseobacter shibae: a hitchhiker's guide to life in the sea.</title>
        <authorList>
            <person name="Wagner-Dobler I."/>
            <person name="Ballhausen B."/>
            <person name="Berger M."/>
            <person name="Brinkhoff T."/>
            <person name="Buchholz I."/>
            <person name="Bunk B."/>
            <person name="Cypionka H."/>
            <person name="Daniel R."/>
            <person name="Drepper T."/>
            <person name="Gerdts G."/>
            <person name="Hahnke S."/>
            <person name="Han C."/>
            <person name="Jahn D."/>
            <person name="Kalhoefer D."/>
            <person name="Kiss H."/>
            <person name="Klenk H.P."/>
            <person name="Kyrpides N."/>
            <person name="Liebl W."/>
            <person name="Liesegang H."/>
            <person name="Meincke L."/>
            <person name="Pati A."/>
            <person name="Petersen J."/>
            <person name="Piekarski T."/>
            <person name="Pommerenke C."/>
            <person name="Pradella S."/>
            <person name="Pukall R."/>
            <person name="Rabus R."/>
            <person name="Stackebrandt E."/>
            <person name="Thole S."/>
            <person name="Thompson L."/>
            <person name="Tielen P."/>
            <person name="Tomasch J."/>
            <person name="von Jan M."/>
            <person name="Wanphrut N."/>
            <person name="Wichels A."/>
            <person name="Zech H."/>
            <person name="Simon M."/>
        </authorList>
    </citation>
    <scope>NUCLEOTIDE SEQUENCE [LARGE SCALE GENOMIC DNA]</scope>
    <source>
        <strain evidence="12">DSM 16493 / NCIMB 14021 / DFL 12</strain>
        <plasmid evidence="12">Plasmid pDSHI02</plasmid>
    </source>
</reference>
<keyword evidence="11" id="KW-0614">Plasmid</keyword>
<keyword evidence="4" id="KW-0597">Phosphoprotein</keyword>
<dbReference type="InterPro" id="IPR036890">
    <property type="entry name" value="HATPase_C_sf"/>
</dbReference>
<keyword evidence="9" id="KW-0472">Membrane</keyword>
<keyword evidence="9" id="KW-0812">Transmembrane</keyword>
<protein>
    <recommendedName>
        <fullName evidence="3">histidine kinase</fullName>
        <ecNumber evidence="3">2.7.13.3</ecNumber>
    </recommendedName>
</protein>
<keyword evidence="5" id="KW-0808">Transferase</keyword>
<dbReference type="EMBL" id="CP000832">
    <property type="protein sequence ID" value="ABV95564.1"/>
    <property type="molecule type" value="Genomic_DNA"/>
</dbReference>